<dbReference type="InterPro" id="IPR036390">
    <property type="entry name" value="WH_DNA-bd_sf"/>
</dbReference>
<dbReference type="PANTHER" id="PTHR11746">
    <property type="entry name" value="O-METHYLTRANSFERASE"/>
    <property type="match status" value="1"/>
</dbReference>
<evidence type="ECO:0000256" key="3">
    <source>
        <dbReference type="ARBA" id="ARBA00022691"/>
    </source>
</evidence>
<dbReference type="EMBL" id="JAGKQM010000016">
    <property type="protein sequence ID" value="KAH0874609.1"/>
    <property type="molecule type" value="Genomic_DNA"/>
</dbReference>
<dbReference type="InterPro" id="IPR029063">
    <property type="entry name" value="SAM-dependent_MTases_sf"/>
</dbReference>
<evidence type="ECO:0000313" key="5">
    <source>
        <dbReference type="EMBL" id="KAH0874609.1"/>
    </source>
</evidence>
<gene>
    <name evidence="5" type="ORF">HID58_071971</name>
</gene>
<dbReference type="PIRSF" id="PIRSF005739">
    <property type="entry name" value="O-mtase"/>
    <property type="match status" value="1"/>
</dbReference>
<proteinExistence type="predicted"/>
<keyword evidence="2" id="KW-0808">Transferase</keyword>
<dbReference type="Gene3D" id="1.10.10.10">
    <property type="entry name" value="Winged helix-like DNA-binding domain superfamily/Winged helix DNA-binding domain"/>
    <property type="match status" value="1"/>
</dbReference>
<dbReference type="InterPro" id="IPR001077">
    <property type="entry name" value="COMT_C"/>
</dbReference>
<dbReference type="PROSITE" id="PS51683">
    <property type="entry name" value="SAM_OMT_II"/>
    <property type="match status" value="1"/>
</dbReference>
<name>A0ABQ7Z344_BRANA</name>
<dbReference type="SUPFAM" id="SSF46785">
    <property type="entry name" value="Winged helix' DNA-binding domain"/>
    <property type="match status" value="1"/>
</dbReference>
<dbReference type="Proteomes" id="UP000824890">
    <property type="component" value="Unassembled WGS sequence"/>
</dbReference>
<dbReference type="Gene3D" id="3.40.50.150">
    <property type="entry name" value="Vaccinia Virus protein VP39"/>
    <property type="match status" value="1"/>
</dbReference>
<dbReference type="Pfam" id="PF00891">
    <property type="entry name" value="Methyltransf_2"/>
    <property type="match status" value="1"/>
</dbReference>
<dbReference type="InterPro" id="IPR016461">
    <property type="entry name" value="COMT-like"/>
</dbReference>
<evidence type="ECO:0000256" key="2">
    <source>
        <dbReference type="ARBA" id="ARBA00022679"/>
    </source>
</evidence>
<keyword evidence="1" id="KW-0489">Methyltransferase</keyword>
<evidence type="ECO:0000259" key="4">
    <source>
        <dbReference type="Pfam" id="PF00891"/>
    </source>
</evidence>
<keyword evidence="6" id="KW-1185">Reference proteome</keyword>
<dbReference type="InterPro" id="IPR036388">
    <property type="entry name" value="WH-like_DNA-bd_sf"/>
</dbReference>
<comment type="caution">
    <text evidence="5">The sequence shown here is derived from an EMBL/GenBank/DDBJ whole genome shotgun (WGS) entry which is preliminary data.</text>
</comment>
<feature type="domain" description="O-methyltransferase C-terminal" evidence="4">
    <location>
        <begin position="120"/>
        <end position="322"/>
    </location>
</feature>
<evidence type="ECO:0000256" key="1">
    <source>
        <dbReference type="ARBA" id="ARBA00022603"/>
    </source>
</evidence>
<protein>
    <recommendedName>
        <fullName evidence="4">O-methyltransferase C-terminal domain-containing protein</fullName>
    </recommendedName>
</protein>
<organism evidence="5 6">
    <name type="scientific">Brassica napus</name>
    <name type="common">Rape</name>
    <dbReference type="NCBI Taxonomy" id="3708"/>
    <lineage>
        <taxon>Eukaryota</taxon>
        <taxon>Viridiplantae</taxon>
        <taxon>Streptophyta</taxon>
        <taxon>Embryophyta</taxon>
        <taxon>Tracheophyta</taxon>
        <taxon>Spermatophyta</taxon>
        <taxon>Magnoliopsida</taxon>
        <taxon>eudicotyledons</taxon>
        <taxon>Gunneridae</taxon>
        <taxon>Pentapetalae</taxon>
        <taxon>rosids</taxon>
        <taxon>malvids</taxon>
        <taxon>Brassicales</taxon>
        <taxon>Brassicaceae</taxon>
        <taxon>Brassiceae</taxon>
        <taxon>Brassica</taxon>
    </lineage>
</organism>
<keyword evidence="3" id="KW-0949">S-adenosyl-L-methionine</keyword>
<accession>A0ABQ7Z344</accession>
<reference evidence="5 6" key="1">
    <citation type="submission" date="2021-05" db="EMBL/GenBank/DDBJ databases">
        <title>Genome Assembly of Synthetic Allotetraploid Brassica napus Reveals Homoeologous Exchanges between Subgenomes.</title>
        <authorList>
            <person name="Davis J.T."/>
        </authorList>
    </citation>
    <scope>NUCLEOTIDE SEQUENCE [LARGE SCALE GENOMIC DNA]</scope>
    <source>
        <strain evidence="6">cv. Da-Ae</strain>
        <tissue evidence="5">Seedling</tissue>
    </source>
</reference>
<evidence type="ECO:0000313" key="6">
    <source>
        <dbReference type="Proteomes" id="UP000824890"/>
    </source>
</evidence>
<dbReference type="SUPFAM" id="SSF53335">
    <property type="entry name" value="S-adenosyl-L-methionine-dependent methyltransferases"/>
    <property type="match status" value="1"/>
</dbReference>
<sequence>MGYVSDPKSMNEINGDDETELGLRAVRLANYITFPMVFKAAIELGVIDTLYSAARADMNGSSSFLKPSEIATRLPTTPSNPEAPALLDRMLRLLASYSMVKCQILDGERVYKAEPICKAQLKDVVLEGGDAFARANGGLKLFDYMGTDERLSKLFNRTGFSVGVLQKFLEVYKGFEGVNVLVDVGGGVGNTLGFVTSKYPNIKGINFDLTCALTQAPSYPNVEHVAGDMFVEVPRGDAIILKRMLHDWSDEDCAKILKNCWKALPENGKVIIMELVIPDEAESADVQSNIAFDMDLLMLTQCSGGKERSRAEYEAMAADSGFANCKFVCQAYHLWVIEFTK</sequence>